<organism evidence="2 3">
    <name type="scientific">Aureobasidium vineae</name>
    <dbReference type="NCBI Taxonomy" id="2773715"/>
    <lineage>
        <taxon>Eukaryota</taxon>
        <taxon>Fungi</taxon>
        <taxon>Dikarya</taxon>
        <taxon>Ascomycota</taxon>
        <taxon>Pezizomycotina</taxon>
        <taxon>Dothideomycetes</taxon>
        <taxon>Dothideomycetidae</taxon>
        <taxon>Dothideales</taxon>
        <taxon>Saccotheciaceae</taxon>
        <taxon>Aureobasidium</taxon>
    </lineage>
</organism>
<dbReference type="GO" id="GO:0031934">
    <property type="term" value="C:mating-type region heterochromatin"/>
    <property type="evidence" value="ECO:0007669"/>
    <property type="project" value="TreeGrafter"/>
</dbReference>
<evidence type="ECO:0000259" key="1">
    <source>
        <dbReference type="Pfam" id="PF16761"/>
    </source>
</evidence>
<proteinExistence type="predicted"/>
<comment type="caution">
    <text evidence="2">The sequence shown here is derived from an EMBL/GenBank/DDBJ whole genome shotgun (WGS) entry which is preliminary data.</text>
</comment>
<dbReference type="GO" id="GO:0033553">
    <property type="term" value="C:rDNA heterochromatin"/>
    <property type="evidence" value="ECO:0007669"/>
    <property type="project" value="TreeGrafter"/>
</dbReference>
<dbReference type="InterPro" id="IPR038986">
    <property type="entry name" value="Clr2"/>
</dbReference>
<dbReference type="AlphaFoldDB" id="A0A9N8JPM2"/>
<dbReference type="GO" id="GO:0070824">
    <property type="term" value="C:SHREC complex"/>
    <property type="evidence" value="ECO:0007669"/>
    <property type="project" value="InterPro"/>
</dbReference>
<protein>
    <recommendedName>
        <fullName evidence="1">Cryptic loci regulator 2 N-terminal domain-containing protein</fullName>
    </recommendedName>
</protein>
<keyword evidence="3" id="KW-1185">Reference proteome</keyword>
<dbReference type="Pfam" id="PF16761">
    <property type="entry name" value="Clr2_transil"/>
    <property type="match status" value="1"/>
</dbReference>
<evidence type="ECO:0000313" key="3">
    <source>
        <dbReference type="Proteomes" id="UP000716446"/>
    </source>
</evidence>
<feature type="domain" description="Cryptic loci regulator 2 N-terminal" evidence="1">
    <location>
        <begin position="78"/>
        <end position="133"/>
    </location>
</feature>
<dbReference type="Proteomes" id="UP000716446">
    <property type="component" value="Unassembled WGS sequence"/>
</dbReference>
<sequence>MEAFGELMDPDALKELRENIAKKVANKEEMTVPLHFLYWSDGREDKVPGPKSQMTQQDPAEYLEMLSKKYYYNVNLVFTSLPRNYTVWKQNPPRADLYLYGHPRGRFPSTDQFTYHVWSLLNNKVSECDCRLCEGNVRGQARARMRPKH</sequence>
<reference evidence="2" key="1">
    <citation type="submission" date="2020-06" db="EMBL/GenBank/DDBJ databases">
        <authorList>
            <person name="Onetto C."/>
        </authorList>
    </citation>
    <scope>NUCLEOTIDE SEQUENCE</scope>
</reference>
<evidence type="ECO:0000313" key="2">
    <source>
        <dbReference type="EMBL" id="CAD0089317.1"/>
    </source>
</evidence>
<dbReference type="EMBL" id="CAIJEN010000007">
    <property type="protein sequence ID" value="CAD0089317.1"/>
    <property type="molecule type" value="Genomic_DNA"/>
</dbReference>
<gene>
    <name evidence="2" type="ORF">AWRI4619_LOCUS5710</name>
</gene>
<accession>A0A9N8JPM2</accession>
<dbReference type="PANTHER" id="PTHR38046:SF1">
    <property type="entry name" value="CRYPTIC LOCI REGULATOR 2"/>
    <property type="match status" value="1"/>
</dbReference>
<dbReference type="PANTHER" id="PTHR38046">
    <property type="entry name" value="CRYPTIC LOCI REGULATOR 2"/>
    <property type="match status" value="1"/>
</dbReference>
<name>A0A9N8JPM2_9PEZI</name>
<dbReference type="InterPro" id="IPR031915">
    <property type="entry name" value="Clr2_N"/>
</dbReference>
<dbReference type="GO" id="GO:0030466">
    <property type="term" value="P:silent mating-type cassette heterochromatin formation"/>
    <property type="evidence" value="ECO:0007669"/>
    <property type="project" value="TreeGrafter"/>
</dbReference>